<organism evidence="5 6">
    <name type="scientific">Pseudocercospora musae</name>
    <dbReference type="NCBI Taxonomy" id="113226"/>
    <lineage>
        <taxon>Eukaryota</taxon>
        <taxon>Fungi</taxon>
        <taxon>Dikarya</taxon>
        <taxon>Ascomycota</taxon>
        <taxon>Pezizomycotina</taxon>
        <taxon>Dothideomycetes</taxon>
        <taxon>Dothideomycetidae</taxon>
        <taxon>Mycosphaerellales</taxon>
        <taxon>Mycosphaerellaceae</taxon>
        <taxon>Pseudocercospora</taxon>
    </lineage>
</organism>
<evidence type="ECO:0000256" key="2">
    <source>
        <dbReference type="ARBA" id="ARBA00022801"/>
    </source>
</evidence>
<protein>
    <recommendedName>
        <fullName evidence="4">Peptidase S33 tripeptidyl aminopeptidase-like C-terminal domain-containing protein</fullName>
    </recommendedName>
</protein>
<sequence length="588" mass="65268">MTFLKSSFLLAGLCRVVIVQAVLPQTYLADTTSNTTQPRLDFETIPSSEDLVWSKCSDKFDCARLIVPLDWQNVSNPNTISLALIRLPAKVLDSDPSHGGTIITNPGGPGGPGTLWALENAEKLQKQLDGPRHYEILSFDPRGVFSSTPNAYCFENAMQAEIWYDQKAAVGGLGSGDYALKYNWAAEKARGELCANSGNGKYANGDNVRQYVSTAYVARDILEIVNKLDQQRLSVVNSPLGSGEDPQRTLATETSNSHSAGKLQYFGTSYGTFLGQAFAAMFPQHVGRMVLDANIDADNWVSRYEAGIDDHSKIRDYFIETCFAAREKCDFYKTEDRSPEDIRRRFDNLVKSLAEFPQYATGEGRAMPITNAGIQDGFLVATYQPLFYFKPFAKFLNDVLSDVNPGIPFWERPVPTKDTFTDKLLQQKYQGGEVGPAVHCSDGPPLSDEPLSEFKAYLGNLTERFGLESAGLQADYKISCWTWPRSLRTKWRFDGPFEGDVKILFVNNRLDPATSAKNAEKMADRFLGSVYLEQAGAGHGALWPPSECMWKHVKKYVESGELPAKDTICEPLCRPFEPCQGVDTSKLP</sequence>
<dbReference type="SUPFAM" id="SSF53474">
    <property type="entry name" value="alpha/beta-Hydrolases"/>
    <property type="match status" value="1"/>
</dbReference>
<keyword evidence="3" id="KW-0732">Signal</keyword>
<dbReference type="PANTHER" id="PTHR43248">
    <property type="entry name" value="2-SUCCINYL-6-HYDROXY-2,4-CYCLOHEXADIENE-1-CARBOXYLATE SYNTHASE"/>
    <property type="match status" value="1"/>
</dbReference>
<evidence type="ECO:0000313" key="5">
    <source>
        <dbReference type="EMBL" id="KXT14857.1"/>
    </source>
</evidence>
<name>A0A139IJB9_9PEZI</name>
<evidence type="ECO:0000259" key="4">
    <source>
        <dbReference type="Pfam" id="PF08386"/>
    </source>
</evidence>
<dbReference type="GO" id="GO:0016787">
    <property type="term" value="F:hydrolase activity"/>
    <property type="evidence" value="ECO:0007669"/>
    <property type="project" value="UniProtKB-KW"/>
</dbReference>
<dbReference type="PANTHER" id="PTHR43248:SF25">
    <property type="entry name" value="AB HYDROLASE-1 DOMAIN-CONTAINING PROTEIN-RELATED"/>
    <property type="match status" value="1"/>
</dbReference>
<comment type="caution">
    <text evidence="5">The sequence shown here is derived from an EMBL/GenBank/DDBJ whole genome shotgun (WGS) entry which is preliminary data.</text>
</comment>
<proteinExistence type="inferred from homology"/>
<dbReference type="OrthoDB" id="425534at2759"/>
<keyword evidence="6" id="KW-1185">Reference proteome</keyword>
<dbReference type="Gene3D" id="3.40.50.1820">
    <property type="entry name" value="alpha/beta hydrolase"/>
    <property type="match status" value="1"/>
</dbReference>
<dbReference type="AlphaFoldDB" id="A0A139IJB9"/>
<dbReference type="Proteomes" id="UP000073492">
    <property type="component" value="Unassembled WGS sequence"/>
</dbReference>
<dbReference type="Pfam" id="PF08386">
    <property type="entry name" value="Abhydrolase_4"/>
    <property type="match status" value="1"/>
</dbReference>
<dbReference type="InterPro" id="IPR051601">
    <property type="entry name" value="Serine_prot/Carboxylest_S33"/>
</dbReference>
<comment type="similarity">
    <text evidence="1">Belongs to the peptidase S33 family.</text>
</comment>
<feature type="chain" id="PRO_5007297515" description="Peptidase S33 tripeptidyl aminopeptidase-like C-terminal domain-containing protein" evidence="3">
    <location>
        <begin position="22"/>
        <end position="588"/>
    </location>
</feature>
<feature type="signal peptide" evidence="3">
    <location>
        <begin position="1"/>
        <end position="21"/>
    </location>
</feature>
<reference evidence="5 6" key="1">
    <citation type="submission" date="2015-07" db="EMBL/GenBank/DDBJ databases">
        <title>Comparative genomics of the Sigatoka disease complex on banana suggests a link between parallel evolutionary changes in Pseudocercospora fijiensis and Pseudocercospora eumusae and increased virulence on the banana host.</title>
        <authorList>
            <person name="Chang T.-C."/>
            <person name="Salvucci A."/>
            <person name="Crous P.W."/>
            <person name="Stergiopoulos I."/>
        </authorList>
    </citation>
    <scope>NUCLEOTIDE SEQUENCE [LARGE SCALE GENOMIC DNA]</scope>
    <source>
        <strain evidence="5 6">CBS 116634</strain>
    </source>
</reference>
<evidence type="ECO:0000256" key="3">
    <source>
        <dbReference type="SAM" id="SignalP"/>
    </source>
</evidence>
<evidence type="ECO:0000256" key="1">
    <source>
        <dbReference type="ARBA" id="ARBA00010088"/>
    </source>
</evidence>
<feature type="domain" description="Peptidase S33 tripeptidyl aminopeptidase-like C-terminal" evidence="4">
    <location>
        <begin position="477"/>
        <end position="569"/>
    </location>
</feature>
<gene>
    <name evidence="5" type="ORF">AC579_748</name>
</gene>
<keyword evidence="2" id="KW-0378">Hydrolase</keyword>
<accession>A0A139IJB9</accession>
<dbReference type="InterPro" id="IPR013595">
    <property type="entry name" value="Pept_S33_TAP-like_C"/>
</dbReference>
<dbReference type="InterPro" id="IPR029058">
    <property type="entry name" value="AB_hydrolase_fold"/>
</dbReference>
<evidence type="ECO:0000313" key="6">
    <source>
        <dbReference type="Proteomes" id="UP000073492"/>
    </source>
</evidence>
<dbReference type="EMBL" id="LFZO01000072">
    <property type="protein sequence ID" value="KXT14857.1"/>
    <property type="molecule type" value="Genomic_DNA"/>
</dbReference>